<dbReference type="Pfam" id="PF00153">
    <property type="entry name" value="Mito_carr"/>
    <property type="match status" value="3"/>
</dbReference>
<dbReference type="InterPro" id="IPR002067">
    <property type="entry name" value="MCP"/>
</dbReference>
<keyword evidence="2 7" id="KW-0813">Transport</keyword>
<feature type="domain" description="Sugar phosphate transporter" evidence="9">
    <location>
        <begin position="321"/>
        <end position="504"/>
    </location>
</feature>
<accession>A0A812Q2L1</accession>
<organism evidence="10 11">
    <name type="scientific">Symbiodinium necroappetens</name>
    <dbReference type="NCBI Taxonomy" id="1628268"/>
    <lineage>
        <taxon>Eukaryota</taxon>
        <taxon>Sar</taxon>
        <taxon>Alveolata</taxon>
        <taxon>Dinophyceae</taxon>
        <taxon>Suessiales</taxon>
        <taxon>Symbiodiniaceae</taxon>
        <taxon>Symbiodinium</taxon>
    </lineage>
</organism>
<evidence type="ECO:0000313" key="11">
    <source>
        <dbReference type="Proteomes" id="UP000601435"/>
    </source>
</evidence>
<evidence type="ECO:0000256" key="3">
    <source>
        <dbReference type="ARBA" id="ARBA00022692"/>
    </source>
</evidence>
<dbReference type="InterPro" id="IPR004853">
    <property type="entry name" value="Sugar_P_trans_dom"/>
</dbReference>
<feature type="transmembrane region" description="Helical" evidence="8">
    <location>
        <begin position="325"/>
        <end position="342"/>
    </location>
</feature>
<evidence type="ECO:0000313" key="10">
    <source>
        <dbReference type="EMBL" id="CAE7355030.1"/>
    </source>
</evidence>
<keyword evidence="4" id="KW-0677">Repeat</keyword>
<feature type="transmembrane region" description="Helical" evidence="8">
    <location>
        <begin position="484"/>
        <end position="507"/>
    </location>
</feature>
<evidence type="ECO:0000259" key="9">
    <source>
        <dbReference type="Pfam" id="PF03151"/>
    </source>
</evidence>
<dbReference type="PANTHER" id="PTHR24089">
    <property type="entry name" value="SOLUTE CARRIER FAMILY 25"/>
    <property type="match status" value="1"/>
</dbReference>
<dbReference type="Pfam" id="PF03151">
    <property type="entry name" value="TPT"/>
    <property type="match status" value="1"/>
</dbReference>
<comment type="caution">
    <text evidence="10">The sequence shown here is derived from an EMBL/GenBank/DDBJ whole genome shotgun (WGS) entry which is preliminary data.</text>
</comment>
<keyword evidence="3 6" id="KW-0812">Transmembrane</keyword>
<comment type="subcellular location">
    <subcellularLocation>
        <location evidence="1">Membrane</location>
        <topology evidence="1">Multi-pass membrane protein</topology>
    </subcellularLocation>
</comment>
<feature type="transmembrane region" description="Helical" evidence="8">
    <location>
        <begin position="458"/>
        <end position="478"/>
    </location>
</feature>
<dbReference type="InterPro" id="IPR018108">
    <property type="entry name" value="MCP_transmembrane"/>
</dbReference>
<dbReference type="GO" id="GO:0016020">
    <property type="term" value="C:membrane"/>
    <property type="evidence" value="ECO:0007669"/>
    <property type="project" value="UniProtKB-SubCell"/>
</dbReference>
<keyword evidence="5 6" id="KW-0472">Membrane</keyword>
<dbReference type="GO" id="GO:0055085">
    <property type="term" value="P:transmembrane transport"/>
    <property type="evidence" value="ECO:0007669"/>
    <property type="project" value="InterPro"/>
</dbReference>
<comment type="similarity">
    <text evidence="7">Belongs to the mitochondrial carrier (TC 2.A.29) family.</text>
</comment>
<dbReference type="Gene3D" id="1.50.40.10">
    <property type="entry name" value="Mitochondrial carrier domain"/>
    <property type="match status" value="1"/>
</dbReference>
<dbReference type="PRINTS" id="PR00926">
    <property type="entry name" value="MITOCARRIER"/>
</dbReference>
<feature type="repeat" description="Solcar" evidence="6">
    <location>
        <begin position="103"/>
        <end position="219"/>
    </location>
</feature>
<gene>
    <name evidence="10" type="primary">UXT3</name>
    <name evidence="10" type="ORF">SNEC2469_LOCUS9275</name>
</gene>
<feature type="transmembrane region" description="Helical" evidence="8">
    <location>
        <begin position="430"/>
        <end position="451"/>
    </location>
</feature>
<evidence type="ECO:0000256" key="2">
    <source>
        <dbReference type="ARBA" id="ARBA00022448"/>
    </source>
</evidence>
<evidence type="ECO:0000256" key="6">
    <source>
        <dbReference type="PROSITE-ProRule" id="PRU00282"/>
    </source>
</evidence>
<dbReference type="PROSITE" id="PS50920">
    <property type="entry name" value="SOLCAR"/>
    <property type="match status" value="2"/>
</dbReference>
<evidence type="ECO:0000256" key="8">
    <source>
        <dbReference type="SAM" id="Phobius"/>
    </source>
</evidence>
<evidence type="ECO:0000256" key="1">
    <source>
        <dbReference type="ARBA" id="ARBA00004141"/>
    </source>
</evidence>
<evidence type="ECO:0000256" key="5">
    <source>
        <dbReference type="ARBA" id="ARBA00023136"/>
    </source>
</evidence>
<dbReference type="OrthoDB" id="270584at2759"/>
<evidence type="ECO:0000256" key="4">
    <source>
        <dbReference type="ARBA" id="ARBA00022737"/>
    </source>
</evidence>
<dbReference type="EMBL" id="CAJNJA010015025">
    <property type="protein sequence ID" value="CAE7355030.1"/>
    <property type="molecule type" value="Genomic_DNA"/>
</dbReference>
<proteinExistence type="inferred from homology"/>
<feature type="transmembrane region" description="Helical" evidence="8">
    <location>
        <begin position="233"/>
        <end position="252"/>
    </location>
</feature>
<keyword evidence="8" id="KW-1133">Transmembrane helix</keyword>
<dbReference type="Proteomes" id="UP000601435">
    <property type="component" value="Unassembled WGS sequence"/>
</dbReference>
<dbReference type="SUPFAM" id="SSF103506">
    <property type="entry name" value="Mitochondrial carrier"/>
    <property type="match status" value="1"/>
</dbReference>
<evidence type="ECO:0000256" key="7">
    <source>
        <dbReference type="RuleBase" id="RU000488"/>
    </source>
</evidence>
<sequence>MGRSINWQDAVSGSAAGAVSKTATAPLERVKMVLQNQQLSVGRAARTPLRNVVHAAAQLLQEPCGLRGFWRGNLANVLRVVPTYGARFWLFALCDQTLAFVPQTDTRRFISGGMAGVGALLLTHPLDWASRVYARVKGFSICIEDGSATMIGPKVKGIVQALTTVPSNLLMYTEVLDCFLSAWRKGGVRGLYAGCFASMLEIAPYSAIVFTSYEGIKQRLMPAGSTGVLPSGPQILAGACSGMIAASICYPLDTIRRQLMLDGALGFDARYGGSIWKCCKSLSRLPTVQANSVGFYQITKLLIIPTVMGLERLQGRKSAVYSRKVILSIVVTAIGVAVATVSDFEMNVRGTILAALSIVSTAQYQIWQGSKQHEHGVTATQITYSVAWPQSIAGLASSLTADVLMPQLKVLILMRPSCLLEHQLSGQGDLFWIALCNVLAVCTNISVYGLIGKTSPVTYQVVGQLKTVLVVVFGYIFFDVRVPLHWLMLRFAGVGVAVVGVFSYALCKSAEGREKTS</sequence>
<reference evidence="10" key="1">
    <citation type="submission" date="2021-02" db="EMBL/GenBank/DDBJ databases">
        <authorList>
            <person name="Dougan E. K."/>
            <person name="Rhodes N."/>
            <person name="Thang M."/>
            <person name="Chan C."/>
        </authorList>
    </citation>
    <scope>NUCLEOTIDE SEQUENCE</scope>
</reference>
<name>A0A812Q2L1_9DINO</name>
<keyword evidence="11" id="KW-1185">Reference proteome</keyword>
<dbReference type="InterPro" id="IPR023395">
    <property type="entry name" value="MCP_dom_sf"/>
</dbReference>
<feature type="repeat" description="Solcar" evidence="6">
    <location>
        <begin position="4"/>
        <end position="97"/>
    </location>
</feature>
<dbReference type="AlphaFoldDB" id="A0A812Q2L1"/>
<protein>
    <submittedName>
        <fullName evidence="10">UXT3 protein</fullName>
    </submittedName>
</protein>
<feature type="transmembrane region" description="Helical" evidence="8">
    <location>
        <begin position="191"/>
        <end position="213"/>
    </location>
</feature>